<evidence type="ECO:0000259" key="1">
    <source>
        <dbReference type="Pfam" id="PF01738"/>
    </source>
</evidence>
<dbReference type="SUPFAM" id="SSF53474">
    <property type="entry name" value="alpha/beta-Hydrolases"/>
    <property type="match status" value="1"/>
</dbReference>
<dbReference type="STRING" id="675824.A0A1E3QCN3"/>
<organism evidence="2 3">
    <name type="scientific">Lipomyces starkeyi NRRL Y-11557</name>
    <dbReference type="NCBI Taxonomy" id="675824"/>
    <lineage>
        <taxon>Eukaryota</taxon>
        <taxon>Fungi</taxon>
        <taxon>Dikarya</taxon>
        <taxon>Ascomycota</taxon>
        <taxon>Saccharomycotina</taxon>
        <taxon>Lipomycetes</taxon>
        <taxon>Lipomycetales</taxon>
        <taxon>Lipomycetaceae</taxon>
        <taxon>Lipomyces</taxon>
    </lineage>
</organism>
<dbReference type="Proteomes" id="UP000094385">
    <property type="component" value="Unassembled WGS sequence"/>
</dbReference>
<protein>
    <recommendedName>
        <fullName evidence="1">Dienelactone hydrolase domain-containing protein</fullName>
    </recommendedName>
</protein>
<dbReference type="Pfam" id="PF01738">
    <property type="entry name" value="DLH"/>
    <property type="match status" value="1"/>
</dbReference>
<dbReference type="InterPro" id="IPR029058">
    <property type="entry name" value="AB_hydrolase_fold"/>
</dbReference>
<dbReference type="AlphaFoldDB" id="A0A1E3QCN3"/>
<dbReference type="InterPro" id="IPR002925">
    <property type="entry name" value="Dienelactn_hydro"/>
</dbReference>
<sequence length="238" mass="26818">MSSEACDTIPIPQFTPDYTPKGEYELVDNRKVYVVGNPKATYALICIYDVFGFHKNTFQGCDYLATGTEDAPLVVMPDFFNGNVVPFNDPEARKVWSEKNAYQNHVPYLQTVLNWIKEKYPSIKVTGLYGFCWGGKFSIACARMDMVKAVALIHPSRLTESDADGIEDVPVLIIASKNETVESLAPLVSKLNKVEYVRMDDVFHGWCAARGDWGDALQKERAEEAMRKANEFFHKALL</sequence>
<feature type="domain" description="Dienelactone hydrolase" evidence="1">
    <location>
        <begin position="33"/>
        <end position="236"/>
    </location>
</feature>
<dbReference type="EMBL" id="KV454290">
    <property type="protein sequence ID" value="ODQ75380.1"/>
    <property type="molecule type" value="Genomic_DNA"/>
</dbReference>
<dbReference type="PANTHER" id="PTHR47668:SF1">
    <property type="entry name" value="DIENELACTONE HYDROLASE DOMAIN-CONTAINING PROTEIN-RELATED"/>
    <property type="match status" value="1"/>
</dbReference>
<evidence type="ECO:0000313" key="3">
    <source>
        <dbReference type="Proteomes" id="UP000094385"/>
    </source>
</evidence>
<dbReference type="Gene3D" id="3.40.50.1820">
    <property type="entry name" value="alpha/beta hydrolase"/>
    <property type="match status" value="1"/>
</dbReference>
<proteinExistence type="predicted"/>
<keyword evidence="3" id="KW-1185">Reference proteome</keyword>
<dbReference type="PANTHER" id="PTHR47668">
    <property type="entry name" value="DIENELACTONE HYDROLASE FAMILY PROTEIN (AFU_ORTHOLOGUE AFUA_6G01940)"/>
    <property type="match status" value="1"/>
</dbReference>
<evidence type="ECO:0000313" key="2">
    <source>
        <dbReference type="EMBL" id="ODQ75380.1"/>
    </source>
</evidence>
<reference evidence="2 3" key="1">
    <citation type="journal article" date="2016" name="Proc. Natl. Acad. Sci. U.S.A.">
        <title>Comparative genomics of biotechnologically important yeasts.</title>
        <authorList>
            <person name="Riley R."/>
            <person name="Haridas S."/>
            <person name="Wolfe K.H."/>
            <person name="Lopes M.R."/>
            <person name="Hittinger C.T."/>
            <person name="Goeker M."/>
            <person name="Salamov A.A."/>
            <person name="Wisecaver J.H."/>
            <person name="Long T.M."/>
            <person name="Calvey C.H."/>
            <person name="Aerts A.L."/>
            <person name="Barry K.W."/>
            <person name="Choi C."/>
            <person name="Clum A."/>
            <person name="Coughlan A.Y."/>
            <person name="Deshpande S."/>
            <person name="Douglass A.P."/>
            <person name="Hanson S.J."/>
            <person name="Klenk H.-P."/>
            <person name="LaButti K.M."/>
            <person name="Lapidus A."/>
            <person name="Lindquist E.A."/>
            <person name="Lipzen A.M."/>
            <person name="Meier-Kolthoff J.P."/>
            <person name="Ohm R.A."/>
            <person name="Otillar R.P."/>
            <person name="Pangilinan J.L."/>
            <person name="Peng Y."/>
            <person name="Rokas A."/>
            <person name="Rosa C.A."/>
            <person name="Scheuner C."/>
            <person name="Sibirny A.A."/>
            <person name="Slot J.C."/>
            <person name="Stielow J.B."/>
            <person name="Sun H."/>
            <person name="Kurtzman C.P."/>
            <person name="Blackwell M."/>
            <person name="Grigoriev I.V."/>
            <person name="Jeffries T.W."/>
        </authorList>
    </citation>
    <scope>NUCLEOTIDE SEQUENCE [LARGE SCALE GENOMIC DNA]</scope>
    <source>
        <strain evidence="2 3">NRRL Y-11557</strain>
    </source>
</reference>
<dbReference type="OrthoDB" id="2147163at2759"/>
<dbReference type="GO" id="GO:0016787">
    <property type="term" value="F:hydrolase activity"/>
    <property type="evidence" value="ECO:0007669"/>
    <property type="project" value="InterPro"/>
</dbReference>
<name>A0A1E3QCN3_LIPST</name>
<accession>A0A1E3QCN3</accession>
<gene>
    <name evidence="2" type="ORF">LIPSTDRAFT_67962</name>
</gene>